<gene>
    <name evidence="1" type="ORF">DEO72_LG6g779</name>
</gene>
<organism evidence="1 2">
    <name type="scientific">Vigna unguiculata</name>
    <name type="common">Cowpea</name>
    <dbReference type="NCBI Taxonomy" id="3917"/>
    <lineage>
        <taxon>Eukaryota</taxon>
        <taxon>Viridiplantae</taxon>
        <taxon>Streptophyta</taxon>
        <taxon>Embryophyta</taxon>
        <taxon>Tracheophyta</taxon>
        <taxon>Spermatophyta</taxon>
        <taxon>Magnoliopsida</taxon>
        <taxon>eudicotyledons</taxon>
        <taxon>Gunneridae</taxon>
        <taxon>Pentapetalae</taxon>
        <taxon>rosids</taxon>
        <taxon>fabids</taxon>
        <taxon>Fabales</taxon>
        <taxon>Fabaceae</taxon>
        <taxon>Papilionoideae</taxon>
        <taxon>50 kb inversion clade</taxon>
        <taxon>NPAAA clade</taxon>
        <taxon>indigoferoid/millettioid clade</taxon>
        <taxon>Phaseoleae</taxon>
        <taxon>Vigna</taxon>
    </lineage>
</organism>
<dbReference type="AlphaFoldDB" id="A0A4D6M5G7"/>
<evidence type="ECO:0000313" key="1">
    <source>
        <dbReference type="EMBL" id="QCD96077.1"/>
    </source>
</evidence>
<accession>A0A4D6M5G7</accession>
<dbReference type="Proteomes" id="UP000501690">
    <property type="component" value="Linkage Group LG6"/>
</dbReference>
<reference evidence="1 2" key="1">
    <citation type="submission" date="2019-04" db="EMBL/GenBank/DDBJ databases">
        <title>An improved genome assembly and genetic linkage map for asparagus bean, Vigna unguiculata ssp. sesquipedialis.</title>
        <authorList>
            <person name="Xia Q."/>
            <person name="Zhang R."/>
            <person name="Dong Y."/>
        </authorList>
    </citation>
    <scope>NUCLEOTIDE SEQUENCE [LARGE SCALE GENOMIC DNA]</scope>
    <source>
        <tissue evidence="1">Leaf</tissue>
    </source>
</reference>
<sequence>MQEKIDDLMLKNPEIASDISPNDPVGVMFGKEYLGRVRGFSFRACPTPAFKQCPTARLSGINFASSSGTSSNMDDKFVKMESDLATVKNQMNQMQKVLAYVASREDILEPLAAMVVALVHPSSNEWCTVSKGCSTIKWWKRNKLGLGG</sequence>
<protein>
    <submittedName>
        <fullName evidence="1">Uncharacterized protein</fullName>
    </submittedName>
</protein>
<name>A0A4D6M5G7_VIGUN</name>
<keyword evidence="2" id="KW-1185">Reference proteome</keyword>
<dbReference type="EMBL" id="CP039350">
    <property type="protein sequence ID" value="QCD96077.1"/>
    <property type="molecule type" value="Genomic_DNA"/>
</dbReference>
<proteinExistence type="predicted"/>
<evidence type="ECO:0000313" key="2">
    <source>
        <dbReference type="Proteomes" id="UP000501690"/>
    </source>
</evidence>